<dbReference type="Pfam" id="PF00512">
    <property type="entry name" value="HisKA"/>
    <property type="match status" value="1"/>
</dbReference>
<dbReference type="InterPro" id="IPR005467">
    <property type="entry name" value="His_kinase_dom"/>
</dbReference>
<evidence type="ECO:0000313" key="6">
    <source>
        <dbReference type="Proteomes" id="UP000289238"/>
    </source>
</evidence>
<dbReference type="Proteomes" id="UP000289238">
    <property type="component" value="Unassembled WGS sequence"/>
</dbReference>
<name>A0A4Q0P353_9FLAO</name>
<dbReference type="PRINTS" id="PR00344">
    <property type="entry name" value="BCTRLSENSOR"/>
</dbReference>
<reference evidence="5 6" key="1">
    <citation type="submission" date="2018-07" db="EMBL/GenBank/DDBJ databases">
        <title>Leeuwenhoekiella genomics.</title>
        <authorList>
            <person name="Tahon G."/>
            <person name="Willems A."/>
        </authorList>
    </citation>
    <scope>NUCLEOTIDE SEQUENCE [LARGE SCALE GENOMIC DNA]</scope>
    <source>
        <strain evidence="5 6">LMG 22550</strain>
    </source>
</reference>
<dbReference type="InterPro" id="IPR036890">
    <property type="entry name" value="HATPase_C_sf"/>
</dbReference>
<dbReference type="InterPro" id="IPR036097">
    <property type="entry name" value="HisK_dim/P_sf"/>
</dbReference>
<dbReference type="PANTHER" id="PTHR43102">
    <property type="entry name" value="SLR1143 PROTEIN"/>
    <property type="match status" value="1"/>
</dbReference>
<dbReference type="PROSITE" id="PS50109">
    <property type="entry name" value="HIS_KIN"/>
    <property type="match status" value="1"/>
</dbReference>
<accession>A0A4Q0P353</accession>
<evidence type="ECO:0000313" key="5">
    <source>
        <dbReference type="EMBL" id="RXG20761.1"/>
    </source>
</evidence>
<dbReference type="SMART" id="SM00388">
    <property type="entry name" value="HisKA"/>
    <property type="match status" value="1"/>
</dbReference>
<proteinExistence type="predicted"/>
<evidence type="ECO:0000256" key="1">
    <source>
        <dbReference type="ARBA" id="ARBA00000085"/>
    </source>
</evidence>
<dbReference type="InterPro" id="IPR004358">
    <property type="entry name" value="Sig_transdc_His_kin-like_C"/>
</dbReference>
<keyword evidence="5" id="KW-0418">Kinase</keyword>
<dbReference type="CDD" id="cd00082">
    <property type="entry name" value="HisKA"/>
    <property type="match status" value="1"/>
</dbReference>
<dbReference type="PANTHER" id="PTHR43102:SF2">
    <property type="entry name" value="GAF DOMAIN-CONTAINING PROTEIN"/>
    <property type="match status" value="1"/>
</dbReference>
<dbReference type="OrthoDB" id="9811889at2"/>
<gene>
    <name evidence="5" type="ORF">DSM00_2865</name>
</gene>
<comment type="caution">
    <text evidence="5">The sequence shown here is derived from an EMBL/GenBank/DDBJ whole genome shotgun (WGS) entry which is preliminary data.</text>
</comment>
<dbReference type="SMART" id="SM00387">
    <property type="entry name" value="HATPase_c"/>
    <property type="match status" value="1"/>
</dbReference>
<dbReference type="RefSeq" id="WP_128758614.1">
    <property type="nucleotide sequence ID" value="NZ_QOVM01000007.1"/>
</dbReference>
<organism evidence="5 6">
    <name type="scientific">Leeuwenhoekiella aequorea</name>
    <dbReference type="NCBI Taxonomy" id="283736"/>
    <lineage>
        <taxon>Bacteria</taxon>
        <taxon>Pseudomonadati</taxon>
        <taxon>Bacteroidota</taxon>
        <taxon>Flavobacteriia</taxon>
        <taxon>Flavobacteriales</taxon>
        <taxon>Flavobacteriaceae</taxon>
        <taxon>Leeuwenhoekiella</taxon>
    </lineage>
</organism>
<dbReference type="EMBL" id="QOVM01000007">
    <property type="protein sequence ID" value="RXG20761.1"/>
    <property type="molecule type" value="Genomic_DNA"/>
</dbReference>
<dbReference type="InterPro" id="IPR029016">
    <property type="entry name" value="GAF-like_dom_sf"/>
</dbReference>
<dbReference type="SUPFAM" id="SSF55874">
    <property type="entry name" value="ATPase domain of HSP90 chaperone/DNA topoisomerase II/histidine kinase"/>
    <property type="match status" value="1"/>
</dbReference>
<sequence>MQSLPIPENETSRLSQLEQLHLLDTASDTNFDVITRLASTICEAPVSLISLVSEDRQWFKSKVGWDICETDREVSFCAHAIMDPKNITVVPDSRLDDRFKNNPLVRADFPVIFYTGVPLLTPSGEALGTLCVIDRKPKTLTDTQLNALRDLATQVENLFELRRNNLQLKKIEKLLNAKNEQLKTFAGVISHDMKMPLANMIVTTDILKAKYANQFDEQGNEYLSYLKQSSFSLSDYIDNLLSYYESEDLTIQNLENFELNHLLEELIDLLNINEDYIINFPDKNLELQTNRSAVSQILINLITNSLKYNDKETGIIDFKCTEDHAYYYIQIKDNGKGISKDKQSSIFDLFTVASETDNKGKKGNGIGLSTVRNLVNSLGGIISVNSDGISGTTFDFTIKKVASKNS</sequence>
<dbReference type="SUPFAM" id="SSF47384">
    <property type="entry name" value="Homodimeric domain of signal transducing histidine kinase"/>
    <property type="match status" value="1"/>
</dbReference>
<dbReference type="Gene3D" id="1.10.287.130">
    <property type="match status" value="1"/>
</dbReference>
<dbReference type="Gene3D" id="3.30.450.40">
    <property type="match status" value="1"/>
</dbReference>
<dbReference type="SMART" id="SM00065">
    <property type="entry name" value="GAF"/>
    <property type="match status" value="1"/>
</dbReference>
<dbReference type="SUPFAM" id="SSF55781">
    <property type="entry name" value="GAF domain-like"/>
    <property type="match status" value="1"/>
</dbReference>
<comment type="catalytic activity">
    <reaction evidence="1">
        <text>ATP + protein L-histidine = ADP + protein N-phospho-L-histidine.</text>
        <dbReference type="EC" id="2.7.13.3"/>
    </reaction>
</comment>
<protein>
    <recommendedName>
        <fullName evidence="2">histidine kinase</fullName>
        <ecNumber evidence="2">2.7.13.3</ecNumber>
    </recommendedName>
</protein>
<feature type="domain" description="Histidine kinase" evidence="4">
    <location>
        <begin position="188"/>
        <end position="402"/>
    </location>
</feature>
<dbReference type="AlphaFoldDB" id="A0A4Q0P353"/>
<dbReference type="InterPro" id="IPR003594">
    <property type="entry name" value="HATPase_dom"/>
</dbReference>
<dbReference type="InterPro" id="IPR003018">
    <property type="entry name" value="GAF"/>
</dbReference>
<dbReference type="Pfam" id="PF01590">
    <property type="entry name" value="GAF"/>
    <property type="match status" value="1"/>
</dbReference>
<keyword evidence="3" id="KW-0597">Phosphoprotein</keyword>
<keyword evidence="5" id="KW-0808">Transferase</keyword>
<dbReference type="Gene3D" id="3.30.565.10">
    <property type="entry name" value="Histidine kinase-like ATPase, C-terminal domain"/>
    <property type="match status" value="1"/>
</dbReference>
<dbReference type="GO" id="GO:0000155">
    <property type="term" value="F:phosphorelay sensor kinase activity"/>
    <property type="evidence" value="ECO:0007669"/>
    <property type="project" value="InterPro"/>
</dbReference>
<evidence type="ECO:0000256" key="2">
    <source>
        <dbReference type="ARBA" id="ARBA00012438"/>
    </source>
</evidence>
<dbReference type="EC" id="2.7.13.3" evidence="2"/>
<dbReference type="InterPro" id="IPR003661">
    <property type="entry name" value="HisK_dim/P_dom"/>
</dbReference>
<evidence type="ECO:0000259" key="4">
    <source>
        <dbReference type="PROSITE" id="PS50109"/>
    </source>
</evidence>
<keyword evidence="6" id="KW-1185">Reference proteome</keyword>
<dbReference type="Pfam" id="PF02518">
    <property type="entry name" value="HATPase_c"/>
    <property type="match status" value="1"/>
</dbReference>
<evidence type="ECO:0000256" key="3">
    <source>
        <dbReference type="ARBA" id="ARBA00022553"/>
    </source>
</evidence>